<dbReference type="AlphaFoldDB" id="M2QN15"/>
<name>M2QN15_CERS8</name>
<protein>
    <recommendedName>
        <fullName evidence="6">Velvet domain-containing protein</fullName>
    </recommendedName>
</protein>
<dbReference type="PROSITE" id="PS51821">
    <property type="entry name" value="VELVET"/>
    <property type="match status" value="1"/>
</dbReference>
<dbReference type="OrthoDB" id="5599552at2759"/>
<accession>M2QN15</accession>
<dbReference type="InterPro" id="IPR037525">
    <property type="entry name" value="Velvet_dom"/>
</dbReference>
<dbReference type="InterPro" id="IPR038491">
    <property type="entry name" value="Velvet_dom_sf"/>
</dbReference>
<keyword evidence="3" id="KW-0804">Transcription</keyword>
<gene>
    <name evidence="7" type="ORF">CERSUDRAFT_98131</name>
</gene>
<feature type="domain" description="Velvet" evidence="6">
    <location>
        <begin position="1"/>
        <end position="97"/>
    </location>
</feature>
<dbReference type="Pfam" id="PF11754">
    <property type="entry name" value="Velvet"/>
    <property type="match status" value="1"/>
</dbReference>
<dbReference type="PANTHER" id="PTHR33572">
    <property type="entry name" value="SPORE DEVELOPMENT REGULATOR VOSA"/>
    <property type="match status" value="1"/>
</dbReference>
<evidence type="ECO:0000313" key="7">
    <source>
        <dbReference type="EMBL" id="EMD33565.1"/>
    </source>
</evidence>
<evidence type="ECO:0000256" key="1">
    <source>
        <dbReference type="ARBA" id="ARBA00004123"/>
    </source>
</evidence>
<comment type="subcellular location">
    <subcellularLocation>
        <location evidence="1">Nucleus</location>
    </subcellularLocation>
</comment>
<evidence type="ECO:0000256" key="3">
    <source>
        <dbReference type="ARBA" id="ARBA00023163"/>
    </source>
</evidence>
<dbReference type="STRING" id="914234.M2QN15"/>
<evidence type="ECO:0000259" key="6">
    <source>
        <dbReference type="PROSITE" id="PS51821"/>
    </source>
</evidence>
<evidence type="ECO:0000256" key="5">
    <source>
        <dbReference type="SAM" id="MobiDB-lite"/>
    </source>
</evidence>
<feature type="compositionally biased region" description="Polar residues" evidence="5">
    <location>
        <begin position="102"/>
        <end position="113"/>
    </location>
</feature>
<dbReference type="Gene3D" id="2.60.40.3960">
    <property type="entry name" value="Velvet domain"/>
    <property type="match status" value="1"/>
</dbReference>
<keyword evidence="2" id="KW-0805">Transcription regulation</keyword>
<dbReference type="EMBL" id="KB445805">
    <property type="protein sequence ID" value="EMD33565.1"/>
    <property type="molecule type" value="Genomic_DNA"/>
</dbReference>
<sequence length="166" mass="18597">MLAGTTVKDSSTIPLYGKNSTIFVFSDVAVRREGTFFMRYRVFYMFSQAVGSRQNPVIAECFGQPFKIYSTKDFPGLLASTDLTKARTNVRSHERKRRRTTKYASTIASSSPQIEAATGDELQVSRRRIDPGGPSDENEDQDRDDVDESHDEESLVSPSLGASYDY</sequence>
<feature type="compositionally biased region" description="Acidic residues" evidence="5">
    <location>
        <begin position="136"/>
        <end position="151"/>
    </location>
</feature>
<keyword evidence="8" id="KW-1185">Reference proteome</keyword>
<feature type="region of interest" description="Disordered" evidence="5">
    <location>
        <begin position="87"/>
        <end position="166"/>
    </location>
</feature>
<evidence type="ECO:0000256" key="2">
    <source>
        <dbReference type="ARBA" id="ARBA00023015"/>
    </source>
</evidence>
<dbReference type="InterPro" id="IPR021740">
    <property type="entry name" value="Velvet"/>
</dbReference>
<evidence type="ECO:0000313" key="8">
    <source>
        <dbReference type="Proteomes" id="UP000016930"/>
    </source>
</evidence>
<dbReference type="GO" id="GO:0005634">
    <property type="term" value="C:nucleus"/>
    <property type="evidence" value="ECO:0007669"/>
    <property type="project" value="UniProtKB-SubCell"/>
</dbReference>
<organism evidence="7 8">
    <name type="scientific">Ceriporiopsis subvermispora (strain B)</name>
    <name type="common">White-rot fungus</name>
    <name type="synonym">Gelatoporia subvermispora</name>
    <dbReference type="NCBI Taxonomy" id="914234"/>
    <lineage>
        <taxon>Eukaryota</taxon>
        <taxon>Fungi</taxon>
        <taxon>Dikarya</taxon>
        <taxon>Basidiomycota</taxon>
        <taxon>Agaricomycotina</taxon>
        <taxon>Agaricomycetes</taxon>
        <taxon>Polyporales</taxon>
        <taxon>Gelatoporiaceae</taxon>
        <taxon>Gelatoporia</taxon>
    </lineage>
</organism>
<reference evidence="7 8" key="1">
    <citation type="journal article" date="2012" name="Proc. Natl. Acad. Sci. U.S.A.">
        <title>Comparative genomics of Ceriporiopsis subvermispora and Phanerochaete chrysosporium provide insight into selective ligninolysis.</title>
        <authorList>
            <person name="Fernandez-Fueyo E."/>
            <person name="Ruiz-Duenas F.J."/>
            <person name="Ferreira P."/>
            <person name="Floudas D."/>
            <person name="Hibbett D.S."/>
            <person name="Canessa P."/>
            <person name="Larrondo L.F."/>
            <person name="James T.Y."/>
            <person name="Seelenfreund D."/>
            <person name="Lobos S."/>
            <person name="Polanco R."/>
            <person name="Tello M."/>
            <person name="Honda Y."/>
            <person name="Watanabe T."/>
            <person name="Watanabe T."/>
            <person name="Ryu J.S."/>
            <person name="Kubicek C.P."/>
            <person name="Schmoll M."/>
            <person name="Gaskell J."/>
            <person name="Hammel K.E."/>
            <person name="St John F.J."/>
            <person name="Vanden Wymelenberg A."/>
            <person name="Sabat G."/>
            <person name="Splinter BonDurant S."/>
            <person name="Syed K."/>
            <person name="Yadav J.S."/>
            <person name="Doddapaneni H."/>
            <person name="Subramanian V."/>
            <person name="Lavin J.L."/>
            <person name="Oguiza J.A."/>
            <person name="Perez G."/>
            <person name="Pisabarro A.G."/>
            <person name="Ramirez L."/>
            <person name="Santoyo F."/>
            <person name="Master E."/>
            <person name="Coutinho P.M."/>
            <person name="Henrissat B."/>
            <person name="Lombard V."/>
            <person name="Magnuson J.K."/>
            <person name="Kuees U."/>
            <person name="Hori C."/>
            <person name="Igarashi K."/>
            <person name="Samejima M."/>
            <person name="Held B.W."/>
            <person name="Barry K.W."/>
            <person name="LaButti K.M."/>
            <person name="Lapidus A."/>
            <person name="Lindquist E.A."/>
            <person name="Lucas S.M."/>
            <person name="Riley R."/>
            <person name="Salamov A.A."/>
            <person name="Hoffmeister D."/>
            <person name="Schwenk D."/>
            <person name="Hadar Y."/>
            <person name="Yarden O."/>
            <person name="de Vries R.P."/>
            <person name="Wiebenga A."/>
            <person name="Stenlid J."/>
            <person name="Eastwood D."/>
            <person name="Grigoriev I.V."/>
            <person name="Berka R.M."/>
            <person name="Blanchette R.A."/>
            <person name="Kersten P."/>
            <person name="Martinez A.T."/>
            <person name="Vicuna R."/>
            <person name="Cullen D."/>
        </authorList>
    </citation>
    <scope>NUCLEOTIDE SEQUENCE [LARGE SCALE GENOMIC DNA]</scope>
    <source>
        <strain evidence="7 8">B</strain>
    </source>
</reference>
<dbReference type="PANTHER" id="PTHR33572:SF3">
    <property type="entry name" value="VELVET COMPLEX SUBUNIT B"/>
    <property type="match status" value="1"/>
</dbReference>
<feature type="compositionally biased region" description="Basic residues" evidence="5">
    <location>
        <begin position="88"/>
        <end position="101"/>
    </location>
</feature>
<proteinExistence type="predicted"/>
<evidence type="ECO:0000256" key="4">
    <source>
        <dbReference type="ARBA" id="ARBA00023242"/>
    </source>
</evidence>
<dbReference type="Proteomes" id="UP000016930">
    <property type="component" value="Unassembled WGS sequence"/>
</dbReference>
<dbReference type="HOGENOM" id="CLU_1602482_0_0_1"/>
<keyword evidence="4" id="KW-0539">Nucleus</keyword>